<feature type="transmembrane region" description="Helical" evidence="1">
    <location>
        <begin position="14"/>
        <end position="35"/>
    </location>
</feature>
<name>A0A9D1Y7I0_9FIRM</name>
<evidence type="ECO:0000313" key="3">
    <source>
        <dbReference type="Proteomes" id="UP000823868"/>
    </source>
</evidence>
<evidence type="ECO:0000256" key="1">
    <source>
        <dbReference type="SAM" id="Phobius"/>
    </source>
</evidence>
<dbReference type="AlphaFoldDB" id="A0A9D1Y7I0"/>
<dbReference type="EMBL" id="DXDX01000043">
    <property type="protein sequence ID" value="HIY20700.1"/>
    <property type="molecule type" value="Genomic_DNA"/>
</dbReference>
<protein>
    <submittedName>
        <fullName evidence="2">Nitrate ABC transporter substrate-binding protein</fullName>
    </submittedName>
</protein>
<evidence type="ECO:0000313" key="2">
    <source>
        <dbReference type="EMBL" id="HIY20700.1"/>
    </source>
</evidence>
<reference evidence="2" key="1">
    <citation type="journal article" date="2021" name="PeerJ">
        <title>Extensive microbial diversity within the chicken gut microbiome revealed by metagenomics and culture.</title>
        <authorList>
            <person name="Gilroy R."/>
            <person name="Ravi A."/>
            <person name="Getino M."/>
            <person name="Pursley I."/>
            <person name="Horton D.L."/>
            <person name="Alikhan N.F."/>
            <person name="Baker D."/>
            <person name="Gharbi K."/>
            <person name="Hall N."/>
            <person name="Watson M."/>
            <person name="Adriaenssens E.M."/>
            <person name="Foster-Nyarko E."/>
            <person name="Jarju S."/>
            <person name="Secka A."/>
            <person name="Antonio M."/>
            <person name="Oren A."/>
            <person name="Chaudhuri R.R."/>
            <person name="La Ragione R."/>
            <person name="Hildebrand F."/>
            <person name="Pallen M.J."/>
        </authorList>
    </citation>
    <scope>NUCLEOTIDE SEQUENCE</scope>
    <source>
        <strain evidence="2">ChiBcec16_6824</strain>
    </source>
</reference>
<sequence>MIHDAQVQLDTTAIMAYMIMAGIVGFLMDRVVLVLEGMLLRWKR</sequence>
<keyword evidence="1" id="KW-0812">Transmembrane</keyword>
<keyword evidence="1" id="KW-1133">Transmembrane helix</keyword>
<organism evidence="2 3">
    <name type="scientific">Candidatus Flavonifractor merdigallinarum</name>
    <dbReference type="NCBI Taxonomy" id="2838589"/>
    <lineage>
        <taxon>Bacteria</taxon>
        <taxon>Bacillati</taxon>
        <taxon>Bacillota</taxon>
        <taxon>Clostridia</taxon>
        <taxon>Eubacteriales</taxon>
        <taxon>Oscillospiraceae</taxon>
        <taxon>Flavonifractor</taxon>
    </lineage>
</organism>
<gene>
    <name evidence="2" type="ORF">H9841_02205</name>
</gene>
<accession>A0A9D1Y7I0</accession>
<keyword evidence="1" id="KW-0472">Membrane</keyword>
<comment type="caution">
    <text evidence="2">The sequence shown here is derived from an EMBL/GenBank/DDBJ whole genome shotgun (WGS) entry which is preliminary data.</text>
</comment>
<reference evidence="2" key="2">
    <citation type="submission" date="2021-04" db="EMBL/GenBank/DDBJ databases">
        <authorList>
            <person name="Gilroy R."/>
        </authorList>
    </citation>
    <scope>NUCLEOTIDE SEQUENCE</scope>
    <source>
        <strain evidence="2">ChiBcec16_6824</strain>
    </source>
</reference>
<proteinExistence type="predicted"/>
<dbReference type="Proteomes" id="UP000823868">
    <property type="component" value="Unassembled WGS sequence"/>
</dbReference>